<dbReference type="STRING" id="688246.Premu_0037"/>
<evidence type="ECO:0000313" key="2">
    <source>
        <dbReference type="EMBL" id="EGN58246.1"/>
    </source>
</evidence>
<feature type="domain" description="CobQ/CobB/MinD/ParA nucleotide binding" evidence="1">
    <location>
        <begin position="7"/>
        <end position="176"/>
    </location>
</feature>
<dbReference type="AlphaFoldDB" id="F8N581"/>
<name>F8N581_9BACT</name>
<protein>
    <recommendedName>
        <fullName evidence="1">CobQ/CobB/MinD/ParA nucleotide binding domain-containing protein</fullName>
    </recommendedName>
</protein>
<dbReference type="Proteomes" id="UP000002772">
    <property type="component" value="Unassembled WGS sequence"/>
</dbReference>
<reference evidence="3" key="1">
    <citation type="journal article" date="2011" name="Stand. Genomic Sci.">
        <title>Non-contiguous finished genome sequence of the opportunistic oral pathogen Prevotella multisaccharivorax type strain (PPPA20).</title>
        <authorList>
            <person name="Pati A."/>
            <person name="Gronow S."/>
            <person name="Lu M."/>
            <person name="Lapidus A."/>
            <person name="Nolan M."/>
            <person name="Lucas S."/>
            <person name="Hammon N."/>
            <person name="Deshpande S."/>
            <person name="Cheng J.F."/>
            <person name="Tapia R."/>
            <person name="Han C."/>
            <person name="Goodwin L."/>
            <person name="Pitluck S."/>
            <person name="Liolios K."/>
            <person name="Pagani I."/>
            <person name="Mavromatis K."/>
            <person name="Mikhailova N."/>
            <person name="Huntemann M."/>
            <person name="Chen A."/>
            <person name="Palaniappan K."/>
            <person name="Land M."/>
            <person name="Hauser L."/>
            <person name="Detter J.C."/>
            <person name="Brambilla E.M."/>
            <person name="Rohde M."/>
            <person name="Goker M."/>
            <person name="Woyke T."/>
            <person name="Bristow J."/>
            <person name="Eisen J.A."/>
            <person name="Markowitz V."/>
            <person name="Hugenholtz P."/>
            <person name="Kyrpides N.C."/>
            <person name="Klenk H.P."/>
            <person name="Ivanova N."/>
        </authorList>
    </citation>
    <scope>NUCLEOTIDE SEQUENCE [LARGE SCALE GENOMIC DNA]</scope>
    <source>
        <strain evidence="3">DSM 17128</strain>
    </source>
</reference>
<sequence length="218" mass="24743">MAENKIILFANIKGGVGKTALCSLFATYLAEKGLPVVALDADLQQSLYRHRMREQKADPDASLPWQIASLDMSDEKTVIKVMDKMKQVPGYVLIDCPGTLNDKNLLYIFKYADFVIVPISYDADTIDATGIFIKIMHKTNPKVRFAFLPNRINDQEGKAAELEQRKHTIEILGSVGRVAPRIKQSVVVKRYTTLYPLDIYQRRAVEYSFETIIEEINK</sequence>
<dbReference type="InterPro" id="IPR002586">
    <property type="entry name" value="CobQ/CobB/MinD/ParA_Nub-bd_dom"/>
</dbReference>
<dbReference type="OrthoDB" id="978593at2"/>
<dbReference type="eggNOG" id="COG1192">
    <property type="taxonomic scope" value="Bacteria"/>
</dbReference>
<dbReference type="EMBL" id="GL945016">
    <property type="protein sequence ID" value="EGN58246.1"/>
    <property type="molecule type" value="Genomic_DNA"/>
</dbReference>
<dbReference type="RefSeq" id="WP_007572144.1">
    <property type="nucleotide sequence ID" value="NZ_BPTS01000003.1"/>
</dbReference>
<dbReference type="PANTHER" id="PTHR13696">
    <property type="entry name" value="P-LOOP CONTAINING NUCLEOSIDE TRIPHOSPHATE HYDROLASE"/>
    <property type="match status" value="1"/>
</dbReference>
<keyword evidence="3" id="KW-1185">Reference proteome</keyword>
<dbReference type="SUPFAM" id="SSF52540">
    <property type="entry name" value="P-loop containing nucleoside triphosphate hydrolases"/>
    <property type="match status" value="1"/>
</dbReference>
<dbReference type="HOGENOM" id="CLU_083545_1_0_10"/>
<dbReference type="PANTHER" id="PTHR13696:SF96">
    <property type="entry name" value="COBQ_COBB_MIND_PARA NUCLEOTIDE BINDING DOMAIN-CONTAINING PROTEIN"/>
    <property type="match status" value="1"/>
</dbReference>
<evidence type="ECO:0000313" key="3">
    <source>
        <dbReference type="Proteomes" id="UP000002772"/>
    </source>
</evidence>
<organism evidence="2 3">
    <name type="scientific">Hallella multisaccharivorax DSM 17128</name>
    <dbReference type="NCBI Taxonomy" id="688246"/>
    <lineage>
        <taxon>Bacteria</taxon>
        <taxon>Pseudomonadati</taxon>
        <taxon>Bacteroidota</taxon>
        <taxon>Bacteroidia</taxon>
        <taxon>Bacteroidales</taxon>
        <taxon>Prevotellaceae</taxon>
        <taxon>Hallella</taxon>
    </lineage>
</organism>
<dbReference type="Pfam" id="PF01656">
    <property type="entry name" value="CbiA"/>
    <property type="match status" value="1"/>
</dbReference>
<dbReference type="InterPro" id="IPR050678">
    <property type="entry name" value="DNA_Partitioning_ATPase"/>
</dbReference>
<dbReference type="Gene3D" id="3.40.50.300">
    <property type="entry name" value="P-loop containing nucleotide triphosphate hydrolases"/>
    <property type="match status" value="1"/>
</dbReference>
<dbReference type="InterPro" id="IPR027417">
    <property type="entry name" value="P-loop_NTPase"/>
</dbReference>
<proteinExistence type="predicted"/>
<gene>
    <name evidence="2" type="ORF">Premu_0037</name>
</gene>
<dbReference type="CDD" id="cd02042">
    <property type="entry name" value="ParAB_family"/>
    <property type="match status" value="1"/>
</dbReference>
<accession>F8N581</accession>
<evidence type="ECO:0000259" key="1">
    <source>
        <dbReference type="Pfam" id="PF01656"/>
    </source>
</evidence>